<dbReference type="EMBL" id="JACIIJ010000002">
    <property type="protein sequence ID" value="MBB6220439.1"/>
    <property type="molecule type" value="Genomic_DNA"/>
</dbReference>
<comment type="caution">
    <text evidence="2">The sequence shown here is derived from an EMBL/GenBank/DDBJ whole genome shotgun (WGS) entry which is preliminary data.</text>
</comment>
<reference evidence="2 3" key="1">
    <citation type="submission" date="2020-08" db="EMBL/GenBank/DDBJ databases">
        <title>Genomic Encyclopedia of Type Strains, Phase IV (KMG-V): Genome sequencing to study the core and pangenomes of soil and plant-associated prokaryotes.</title>
        <authorList>
            <person name="Whitman W."/>
        </authorList>
    </citation>
    <scope>NUCLEOTIDE SEQUENCE [LARGE SCALE GENOMIC DNA]</scope>
    <source>
        <strain evidence="2 3">SEMIA 4011</strain>
    </source>
</reference>
<dbReference type="AlphaFoldDB" id="A0A7X0DSA3"/>
<proteinExistence type="predicted"/>
<gene>
    <name evidence="2" type="ORF">GGE66_001388</name>
</gene>
<evidence type="ECO:0000313" key="2">
    <source>
        <dbReference type="EMBL" id="MBB6220439.1"/>
    </source>
</evidence>
<protein>
    <submittedName>
        <fullName evidence="2">Uncharacterized protein</fullName>
    </submittedName>
</protein>
<name>A0A7X0DSA3_RHILE</name>
<organism evidence="2 3">
    <name type="scientific">Rhizobium leguminosarum</name>
    <dbReference type="NCBI Taxonomy" id="384"/>
    <lineage>
        <taxon>Bacteria</taxon>
        <taxon>Pseudomonadati</taxon>
        <taxon>Pseudomonadota</taxon>
        <taxon>Alphaproteobacteria</taxon>
        <taxon>Hyphomicrobiales</taxon>
        <taxon>Rhizobiaceae</taxon>
        <taxon>Rhizobium/Agrobacterium group</taxon>
        <taxon>Rhizobium</taxon>
    </lineage>
</organism>
<sequence>MPRQTSGPHGTALNQEVRCVIRCINGEFGKTDTHPPSSQALSLGSMAPAGGAGVGPRVKPEDDGVWGEPSGKLSNGRREGKCHCSFGPLCSAP</sequence>
<accession>A0A7X0DSA3</accession>
<evidence type="ECO:0000313" key="3">
    <source>
        <dbReference type="Proteomes" id="UP000517187"/>
    </source>
</evidence>
<dbReference type="Proteomes" id="UP000517187">
    <property type="component" value="Unassembled WGS sequence"/>
</dbReference>
<feature type="region of interest" description="Disordered" evidence="1">
    <location>
        <begin position="30"/>
        <end position="78"/>
    </location>
</feature>
<evidence type="ECO:0000256" key="1">
    <source>
        <dbReference type="SAM" id="MobiDB-lite"/>
    </source>
</evidence>